<comment type="caution">
    <text evidence="5">The sequence shown here is derived from an EMBL/GenBank/DDBJ whole genome shotgun (WGS) entry which is preliminary data.</text>
</comment>
<feature type="DNA-binding region" description="H-T-H motif" evidence="3">
    <location>
        <begin position="31"/>
        <end position="50"/>
    </location>
</feature>
<evidence type="ECO:0000256" key="1">
    <source>
        <dbReference type="ARBA" id="ARBA00022491"/>
    </source>
</evidence>
<dbReference type="PROSITE" id="PS50977">
    <property type="entry name" value="HTH_TETR_2"/>
    <property type="match status" value="1"/>
</dbReference>
<sequence>MSTDLRIQKTKEALHRALLELLKGKTLEVITVSEICMKAKVSRGTFYLHYSNIEELFEEYFKEITADLINSYQEPYRHVSVLKTSELDPSTIRIFHHIEKYQPFYKIIFSKKVPLTYYYLLFETINHLLLQDTEAIIKSGINRQLYCAYQANAMIGMIIHWYQNDFSYSVNDLNSQLVQILNMKITT</sequence>
<evidence type="ECO:0000259" key="4">
    <source>
        <dbReference type="PROSITE" id="PS50977"/>
    </source>
</evidence>
<dbReference type="EMBL" id="JAROYP010000016">
    <property type="protein sequence ID" value="MDH5163623.1"/>
    <property type="molecule type" value="Genomic_DNA"/>
</dbReference>
<keyword evidence="1" id="KW-0678">Repressor</keyword>
<dbReference type="SUPFAM" id="SSF46689">
    <property type="entry name" value="Homeodomain-like"/>
    <property type="match status" value="1"/>
</dbReference>
<evidence type="ECO:0000313" key="6">
    <source>
        <dbReference type="Proteomes" id="UP001159179"/>
    </source>
</evidence>
<dbReference type="Proteomes" id="UP001159179">
    <property type="component" value="Unassembled WGS sequence"/>
</dbReference>
<protein>
    <submittedName>
        <fullName evidence="5">TetR/AcrR family transcriptional regulator</fullName>
    </submittedName>
</protein>
<dbReference type="GO" id="GO:0003677">
    <property type="term" value="F:DNA binding"/>
    <property type="evidence" value="ECO:0007669"/>
    <property type="project" value="UniProtKB-UniRule"/>
</dbReference>
<dbReference type="PANTHER" id="PTHR43479">
    <property type="entry name" value="ACREF/ENVCD OPERON REPRESSOR-RELATED"/>
    <property type="match status" value="1"/>
</dbReference>
<dbReference type="PANTHER" id="PTHR43479:SF7">
    <property type="entry name" value="TETR-FAMILY TRANSCRIPTIONAL REGULATOR"/>
    <property type="match status" value="1"/>
</dbReference>
<evidence type="ECO:0000256" key="3">
    <source>
        <dbReference type="PROSITE-ProRule" id="PRU00335"/>
    </source>
</evidence>
<dbReference type="InterPro" id="IPR001647">
    <property type="entry name" value="HTH_TetR"/>
</dbReference>
<feature type="domain" description="HTH tetR-type" evidence="4">
    <location>
        <begin position="8"/>
        <end position="68"/>
    </location>
</feature>
<dbReference type="Pfam" id="PF00440">
    <property type="entry name" value="TetR_N"/>
    <property type="match status" value="1"/>
</dbReference>
<gene>
    <name evidence="5" type="ORF">P5X88_22045</name>
</gene>
<keyword evidence="2 3" id="KW-0238">DNA-binding</keyword>
<evidence type="ECO:0000313" key="5">
    <source>
        <dbReference type="EMBL" id="MDH5163623.1"/>
    </source>
</evidence>
<dbReference type="InterPro" id="IPR050624">
    <property type="entry name" value="HTH-type_Tx_Regulator"/>
</dbReference>
<dbReference type="InterPro" id="IPR039532">
    <property type="entry name" value="TetR_C_Firmicutes"/>
</dbReference>
<reference evidence="5" key="1">
    <citation type="submission" date="2023-03" db="EMBL/GenBank/DDBJ databases">
        <title>Bacterial isolates from washroom surfaces on a university campus.</title>
        <authorList>
            <person name="Holman D.B."/>
            <person name="Gzyl K.E."/>
            <person name="Taheri A.E."/>
        </authorList>
    </citation>
    <scope>NUCLEOTIDE SEQUENCE</scope>
    <source>
        <strain evidence="5">RD03</strain>
    </source>
</reference>
<dbReference type="RefSeq" id="WP_280618303.1">
    <property type="nucleotide sequence ID" value="NZ_CP197209.1"/>
</dbReference>
<proteinExistence type="predicted"/>
<accession>A0AAW6SZ90</accession>
<evidence type="ECO:0000256" key="2">
    <source>
        <dbReference type="ARBA" id="ARBA00023125"/>
    </source>
</evidence>
<dbReference type="Pfam" id="PF14278">
    <property type="entry name" value="TetR_C_8"/>
    <property type="match status" value="1"/>
</dbReference>
<dbReference type="AlphaFoldDB" id="A0AAW6SZ90"/>
<organism evidence="5 6">
    <name type="scientific">Heyndrickxia oleronia</name>
    <dbReference type="NCBI Taxonomy" id="38875"/>
    <lineage>
        <taxon>Bacteria</taxon>
        <taxon>Bacillati</taxon>
        <taxon>Bacillota</taxon>
        <taxon>Bacilli</taxon>
        <taxon>Bacillales</taxon>
        <taxon>Bacillaceae</taxon>
        <taxon>Heyndrickxia</taxon>
    </lineage>
</organism>
<dbReference type="InterPro" id="IPR009057">
    <property type="entry name" value="Homeodomain-like_sf"/>
</dbReference>
<name>A0AAW6SZ90_9BACI</name>
<dbReference type="Gene3D" id="1.10.357.10">
    <property type="entry name" value="Tetracycline Repressor, domain 2"/>
    <property type="match status" value="1"/>
</dbReference>